<dbReference type="eggNOG" id="COG2373">
    <property type="taxonomic scope" value="Bacteria"/>
</dbReference>
<keyword evidence="4" id="KW-1185">Reference proteome</keyword>
<dbReference type="NCBIfam" id="NF033510">
    <property type="entry name" value="Ca_tandemer"/>
    <property type="match status" value="2"/>
</dbReference>
<name>F2JVR9_MARM1</name>
<feature type="compositionally biased region" description="Low complexity" evidence="1">
    <location>
        <begin position="1518"/>
        <end position="1536"/>
    </location>
</feature>
<dbReference type="Gene3D" id="2.60.40.1200">
    <property type="match status" value="1"/>
</dbReference>
<dbReference type="eggNOG" id="COG2911">
    <property type="taxonomic scope" value="Bacteria"/>
</dbReference>
<dbReference type="SMART" id="SM00758">
    <property type="entry name" value="PA14"/>
    <property type="match status" value="1"/>
</dbReference>
<sequence>MTVTLSNGETITIADGETQGTVDVVVAADEDVYVDADSISASISGATGGNFENLVVDSTPATTQITDTTDDTTVSLSATGSITEAGGTVTYTAELTSAAEGDVTVTLSNGETITIADGETQGTVDVVVAADEDVYVDADSISASISGATGGNFENLVVDSTPATTQITDTTDDTTVTLTTSDVNEDAASVTFTATLSNAAETEVTITTDQGDIVIAAGETTGTLVVDIDETDISNGSISSSVESVSGGNFEAVDFSSATATAQIFDITPTEAPGVTITEDANDDGLISAAELDGQVNVTISLTDTGALEGDTLTVNGTDIVLTAAQITAGEVLTAVDAPAEGATLTVEATITDAAGNVSEPGTDSAVLDTTAAGAPGVTITEDANDDGLISAAELDGQVNVTISLTDTGALEGDTLTVNGTDIVLTAAQITAGEVLTAVDAPAEGATLTVEATITDAAGNVSEPGTDSAVLDTTAAGAPGVTITEDANDDGLISAAELDGQVNVTISLTDTGAVEGDTLTVNGTDIVLTAAQITAGEVLTAVDAPAEGATLTVEATITDAAGNVSEPGTDSAVLDTTATAGTVTVDDITADDVINAAEAATTVSVTGNATGGDIKSGDTVTLEINGETYTTTVGADGSWSVGVAGSDLAADTSFNAVVTSSDDAGNTVDSIGSSTHSVDLTSNASIDVDIITPDKIINSFESAEGVLVPITGWVSGDAQPGDTVTITLDGVEIGTAQVSEEQDDQGRYLYEVDVLGSDLAGTNLANPFITATVSGTDEAGNSFEASSTEIYKVDLFADVDAFVQDPSGDSIISFDEQGNVKVGGWVEAGGDVQSITITDSEGNQVTITEGISTEDDSGYVYFESLVDVGSLTDGTLNIVINVTDGAGNEGQSETLHIEKDTGIATPSISFESTGDDDVYNAAELGDNGTVTATISVAGSQVGDTLTYSVNGGASVTVTLDQDDIDNGVAVEVSPEDSITATASDTAGNTSTQASATAPAADSDIATPTISIAGDINEDGVYNAVELGQDGTVTATISVTGSQVGDTLTYSVDGGSSVTVTLDQDDIDNGVAVEVSPEDTIIATLSDEAGNTSDSVSATALAADTEVATPTIAIAGDSNEDGVYNAEELGEDGTVTATISVTGSQVGDTLTYSVNNGDLVTVELTAALIDSGIEVEVSPEDTITATLSDEAGNTSDSASATALAADTSVEPPVITNITDDSAGSDYSTVTLHGTGEAGATVTLWVIANSTNSGNDTQTGEYTELSEVTTTVSEDGTWSLDVSNLSDVPVNDNEFFKAVQTDEAGNTSDFSNTAHYWHGTWSGISAEADDDYVMTGSGNDSITINSDDVNNALTVDGGAGTDTVIFKNFDADQATFVLDDNGNLQITRGDTSDVVLLIDVENVKIDGTTYTVDELFTPIVEITEDTNNDGYISSSELSGEINVSITLPIGAQEGNTLTVNGVAITLTATHIAAGLISTTVSEPAEGETVTVTATLTDNQGNVSESGQDSAILDTSVSQPTVSIDSDSDTGSSNTDGVTNDTTPTFNISGIDADVSSVELFDGTNKLGDAQFVDGNWTFTPSSEMADGSHDITVVATDAVGNINSSETLSIDIGGISAQDETVTTEEDNAITIDVLANDSDLDGDALSIDAAELTSGQGSVEIVDGKVVFTPAANFNGEATISYTVTDSNGETATAETTVNVTAVDDETVLTLNAVEVTEDSTVAGDTVATFSASDEDDTVTVGFTPGTNDDGYYAIDGTNVVLTPAGEAYLDAGNELPEISLTTSGSDTDKTATATPTTNLVDDETVLTLNAVEVTEDSTVAGDTVATFSASDEDDTVTVGFTPGTNDDGYYAIDGTNVVLTPAGEAYLDAGNELPEISLTTSGSDTDKTATATPTTNLVDDETVLTLNAVEVTEDSTVAGDTVATFSASDEDDTVTVGFTPGTNDDGYYAIDGTNVVLTPAGEAYLDAGNELPEISLTTSGSDTDKTATTTPTTNLVDDETVLTLNAVEVTEDSTVAGDTVATFSASDEDDTVTVGFTPGTNDDGYYAIDGTNVVLTPAGEAYLDAGNELPEISLTTSGSDTDKTATATPTTNLVDDASELTADSNSAQEDTSITVSSANGVLANDSDEDSVLEIASFSVNGQNASAGSTLTIAGVGTLTIEASGAYEFTPVDDWSGTVPQVTYTTNTGSDSTLDLNITPVADAPSLTVTLGDATSGGSTDTTLDANNVSDLGKNTNNEDVETRTFDFGSENAGKTVTLSFDSVISGGWESSGTYADSYEVSSNGELLESFTYSQSNGSSQSQSNTYTVQLDSDGKVAIEFNVDSTGSDEEVDISNIQATLTSSSDTLYPLTISAAQTDADGSETLTYSIAALPDGVTLQDQNGDTIEPNQDGSYTLVESQLSGLNVAVEEDVSTDVDIAVTVTSSEGGSSAVTTETVTVPAGNDAPTIELETGADSVSVSEEGLAEGNADTTGNTDSTNTVTATGNFTVSDENDDSLTVSLVAPTGSYTSNGEAIVWSTNDEGDLVGSANGETILTVSLGDVTNGSGSYTVTLSGSLDHSDTSSEDVESIQFGIKVSDGTETTTQSVTVNVEDDAPDSVTTTASLELGNSAASSFAVSSIEGGLTSSSFTSAYNSNTDQTNTDSDSLVDVVEWGDNHDTSKYSLSDSADQSEESVGENFVIGEFTHVNKEVSSSYSTLDTTTMTYTFDIVIDGVTKSVTLEVELDHTETSNSGGSDADTVVMGTLPSTQVEVNGVTYDVSLSGFKESSGNIVTSLSTAENASQTASVVANVSVASGSSESNDVLTGTLTVDAGADGGAVTAATTEDTNGTLVVNADGSYTYTPSETLTSSLGSGETTTVSYSYSVVDSDGDTSTNTLEITVTGSEATTSTSSGLSAEFYNYSGYGDYGNTDSISEAVSIISDASEPNATFVATEVNYTKSDGDLGAWGNLEDWIGDDSSSLTYNDQQHTGDAVVKMTGSVSLDAGTYTIKVTADDGYQIKIDGEVVAVYDSNQGTTSRYATFTIDDSGTHDIEIVYWDQGGQYTLAVELADESGNYEYLGSDAYPTSHESSSTVTDTGSDSDSSTVVDGTDVDSLEDRINEINDIDRVQSKHGSIQGSDADEDLRGYGGDNWSSKDYIDGGDGDDVLIGGGHKDTLIGGDGDDYLLGGLTTGEDWKTDTLTGGEGDDVFILTDHGQANGWNDYADDLITDFNAAEDSLDLTDILDGLDDAPNSNADTDAISDFLNQHVSVEDGAVKIDGNDVATFGDDSDFDSNQDGSVTSSDSVTIIFNDQEYVINIDG</sequence>
<dbReference type="InterPro" id="IPR046779">
    <property type="entry name" value="LapA_adhesin_dom"/>
</dbReference>
<dbReference type="Pfam" id="PF07691">
    <property type="entry name" value="PA14"/>
    <property type="match status" value="1"/>
</dbReference>
<dbReference type="Proteomes" id="UP000001062">
    <property type="component" value="Chromosome"/>
</dbReference>
<feature type="region of interest" description="Disordered" evidence="1">
    <location>
        <begin position="3110"/>
        <end position="3131"/>
    </location>
</feature>
<feature type="region of interest" description="Disordered" evidence="1">
    <location>
        <begin position="978"/>
        <end position="1000"/>
    </location>
</feature>
<dbReference type="InterPro" id="IPR041690">
    <property type="entry name" value="Cadherin_5"/>
</dbReference>
<dbReference type="eggNOG" id="COG2304">
    <property type="taxonomic scope" value="Bacteria"/>
</dbReference>
<feature type="compositionally biased region" description="Low complexity" evidence="1">
    <location>
        <begin position="3070"/>
        <end position="3089"/>
    </location>
</feature>
<dbReference type="EMBL" id="CP002583">
    <property type="protein sequence ID" value="ADZ91705.1"/>
    <property type="molecule type" value="Genomic_DNA"/>
</dbReference>
<organism evidence="3 4">
    <name type="scientific">Marinomonas mediterranea (strain ATCC 700492 / JCM 21426 / NBRC 103028 / MMB-1)</name>
    <dbReference type="NCBI Taxonomy" id="717774"/>
    <lineage>
        <taxon>Bacteria</taxon>
        <taxon>Pseudomonadati</taxon>
        <taxon>Pseudomonadota</taxon>
        <taxon>Gammaproteobacteria</taxon>
        <taxon>Oceanospirillales</taxon>
        <taxon>Oceanospirillaceae</taxon>
        <taxon>Marinomonas</taxon>
    </lineage>
</organism>
<feature type="region of interest" description="Disordered" evidence="1">
    <location>
        <begin position="1515"/>
        <end position="1545"/>
    </location>
</feature>
<feature type="compositionally biased region" description="Polar residues" evidence="1">
    <location>
        <begin position="978"/>
        <end position="988"/>
    </location>
</feature>
<dbReference type="OrthoDB" id="8612583at2"/>
<dbReference type="RefSeq" id="WP_013661609.1">
    <property type="nucleotide sequence ID" value="NC_015276.1"/>
</dbReference>
<dbReference type="Pfam" id="PF17892">
    <property type="entry name" value="Cadherin_5"/>
    <property type="match status" value="1"/>
</dbReference>
<dbReference type="Pfam" id="PF20579">
    <property type="entry name" value="LapA"/>
    <property type="match status" value="3"/>
</dbReference>
<feature type="domain" description="PA14" evidence="2">
    <location>
        <begin position="2889"/>
        <end position="3063"/>
    </location>
</feature>
<gene>
    <name evidence="3" type="ordered locus">Marme_2473</name>
</gene>
<dbReference type="SUPFAM" id="SSF51120">
    <property type="entry name" value="beta-Roll"/>
    <property type="match status" value="1"/>
</dbReference>
<dbReference type="InterPro" id="IPR044016">
    <property type="entry name" value="Big_13"/>
</dbReference>
<dbReference type="HOGENOM" id="CLU_224968_0_0_6"/>
<dbReference type="Gene3D" id="2.60.40.10">
    <property type="entry name" value="Immunoglobulins"/>
    <property type="match status" value="9"/>
</dbReference>
<dbReference type="InterPro" id="IPR040853">
    <property type="entry name" value="RapA2_cadherin-like"/>
</dbReference>
<feature type="compositionally biased region" description="Low complexity" evidence="1">
    <location>
        <begin position="989"/>
        <end position="1000"/>
    </location>
</feature>
<feature type="region of interest" description="Disordered" evidence="1">
    <location>
        <begin position="2454"/>
        <end position="2480"/>
    </location>
</feature>
<protein>
    <submittedName>
        <fullName evidence="3">Outer membrane adhesin like protein</fullName>
    </submittedName>
</protein>
<dbReference type="PATRIC" id="fig|717774.3.peg.2556"/>
<dbReference type="InterPro" id="IPR049826">
    <property type="entry name" value="Ig-like_ice"/>
</dbReference>
<dbReference type="Pfam" id="PF19077">
    <property type="entry name" value="Big_13"/>
    <property type="match status" value="1"/>
</dbReference>
<accession>F2JVR9</accession>
<dbReference type="InterPro" id="IPR037524">
    <property type="entry name" value="PA14/GLEYA"/>
</dbReference>
<feature type="region of interest" description="Disordered" evidence="1">
    <location>
        <begin position="2218"/>
        <end position="2237"/>
    </location>
</feature>
<feature type="region of interest" description="Disordered" evidence="1">
    <location>
        <begin position="3060"/>
        <end position="3089"/>
    </location>
</feature>
<dbReference type="KEGG" id="mme:Marme_2473"/>
<evidence type="ECO:0000256" key="1">
    <source>
        <dbReference type="SAM" id="MobiDB-lite"/>
    </source>
</evidence>
<dbReference type="InterPro" id="IPR013783">
    <property type="entry name" value="Ig-like_fold"/>
</dbReference>
<evidence type="ECO:0000313" key="4">
    <source>
        <dbReference type="Proteomes" id="UP000001062"/>
    </source>
</evidence>
<dbReference type="InterPro" id="IPR018247">
    <property type="entry name" value="EF_Hand_1_Ca_BS"/>
</dbReference>
<dbReference type="InterPro" id="IPR011658">
    <property type="entry name" value="PA14_dom"/>
</dbReference>
<dbReference type="InterPro" id="IPR011049">
    <property type="entry name" value="Serralysin-like_metalloprot_C"/>
</dbReference>
<dbReference type="PROSITE" id="PS00018">
    <property type="entry name" value="EF_HAND_1"/>
    <property type="match status" value="4"/>
</dbReference>
<dbReference type="Pfam" id="PF17803">
    <property type="entry name" value="Cadherin_4"/>
    <property type="match status" value="1"/>
</dbReference>
<dbReference type="NCBIfam" id="NF012196">
    <property type="entry name" value="Ig_like_ice"/>
    <property type="match status" value="2"/>
</dbReference>
<dbReference type="STRING" id="717774.Marme_2473"/>
<dbReference type="Gene3D" id="3.10.20.90">
    <property type="entry name" value="Phosphatidylinositol 3-kinase Catalytic Subunit, Chain A, domain 1"/>
    <property type="match status" value="1"/>
</dbReference>
<feature type="compositionally biased region" description="Polar residues" evidence="1">
    <location>
        <begin position="2226"/>
        <end position="2237"/>
    </location>
</feature>
<proteinExistence type="predicted"/>
<evidence type="ECO:0000313" key="3">
    <source>
        <dbReference type="EMBL" id="ADZ91705.1"/>
    </source>
</evidence>
<feature type="compositionally biased region" description="Low complexity" evidence="1">
    <location>
        <begin position="2467"/>
        <end position="2480"/>
    </location>
</feature>
<dbReference type="PROSITE" id="PS51820">
    <property type="entry name" value="PA14"/>
    <property type="match status" value="1"/>
</dbReference>
<reference evidence="3 4" key="1">
    <citation type="journal article" date="2012" name="Stand. Genomic Sci.">
        <title>Complete genome sequence of the melanogenic marine bacterium Marinomonas mediterranea type strain (MMB-1(T)).</title>
        <authorList>
            <person name="Lucas-Elio P."/>
            <person name="Goodwin L."/>
            <person name="Woyke T."/>
            <person name="Pitluck S."/>
            <person name="Nolan M."/>
            <person name="Kyrpides N.C."/>
            <person name="Detter J.C."/>
            <person name="Copeland A."/>
            <person name="Teshima H."/>
            <person name="Bruce D."/>
            <person name="Detter C."/>
            <person name="Tapia R."/>
            <person name="Han S."/>
            <person name="Land M.L."/>
            <person name="Ivanova N."/>
            <person name="Mikhailova N."/>
            <person name="Johnston A.W."/>
            <person name="Sanchez-Amat A."/>
        </authorList>
    </citation>
    <scope>NUCLEOTIDE SEQUENCE [LARGE SCALE GENOMIC DNA]</scope>
    <source>
        <strain evidence="4">ATCC 700492 / JCM 21426 / NBRC 103028 / MMB-1</strain>
    </source>
</reference>
<dbReference type="eggNOG" id="COG2931">
    <property type="taxonomic scope" value="Bacteria"/>
</dbReference>
<evidence type="ECO:0000259" key="2">
    <source>
        <dbReference type="PROSITE" id="PS51820"/>
    </source>
</evidence>